<accession>A0A378P1N4</accession>
<proteinExistence type="predicted"/>
<dbReference type="AlphaFoldDB" id="A0A378P1N4"/>
<dbReference type="RefSeq" id="WP_115152237.1">
    <property type="nucleotide sequence ID" value="NZ_UGPP01000001.1"/>
</dbReference>
<feature type="compositionally biased region" description="Low complexity" evidence="1">
    <location>
        <begin position="63"/>
        <end position="76"/>
    </location>
</feature>
<feature type="region of interest" description="Disordered" evidence="1">
    <location>
        <begin position="37"/>
        <end position="85"/>
    </location>
</feature>
<evidence type="ECO:0000256" key="1">
    <source>
        <dbReference type="SAM" id="MobiDB-lite"/>
    </source>
</evidence>
<dbReference type="EMBL" id="UGPP01000001">
    <property type="protein sequence ID" value="STY72178.1"/>
    <property type="molecule type" value="Genomic_DNA"/>
</dbReference>
<protein>
    <submittedName>
        <fullName evidence="2">CRISPR-associated protein</fullName>
    </submittedName>
</protein>
<organism evidence="2 3">
    <name type="scientific">Megamonas hypermegale</name>
    <dbReference type="NCBI Taxonomy" id="158847"/>
    <lineage>
        <taxon>Bacteria</taxon>
        <taxon>Bacillati</taxon>
        <taxon>Bacillota</taxon>
        <taxon>Negativicutes</taxon>
        <taxon>Selenomonadales</taxon>
        <taxon>Selenomonadaceae</taxon>
        <taxon>Megamonas</taxon>
    </lineage>
</organism>
<reference evidence="2 3" key="1">
    <citation type="submission" date="2018-06" db="EMBL/GenBank/DDBJ databases">
        <authorList>
            <consortium name="Pathogen Informatics"/>
            <person name="Doyle S."/>
        </authorList>
    </citation>
    <scope>NUCLEOTIDE SEQUENCE [LARGE SCALE GENOMIC DNA]</scope>
    <source>
        <strain evidence="2 3">NCTC10571</strain>
    </source>
</reference>
<feature type="compositionally biased region" description="Basic and acidic residues" evidence="1">
    <location>
        <begin position="51"/>
        <end position="62"/>
    </location>
</feature>
<dbReference type="NCBIfam" id="TIGR03986">
    <property type="entry name" value="TIGR03986 family CRISPR-associated RAMP protein"/>
    <property type="match status" value="1"/>
</dbReference>
<dbReference type="InterPro" id="IPR023825">
    <property type="entry name" value="CRISPR-assoc_RAMP_BGP1436"/>
</dbReference>
<gene>
    <name evidence="2" type="ORF">NCTC10571_02369</name>
</gene>
<sequence length="659" mass="76500">MGKNKTISSLEDLGKFYGLKVDKKETNKNSYTLVEEKKTKYVENTPLKRNNSIEKSKNKEVKSSSTKASNSFKSNNYNKTKQSPTTPYNFVPLNDVVLHPPLYEYVKGYTDNVGMQKGYKEFLLADKKYSGYCEVDIENITPLYIAGEDKKFFSDGKNLCIPGSSLRGCLKNIFKIITNGTMRVDKENPDITDKILYFRNLAGKKVDPTKKLYSDRFTYDKTYKDKDGNLKTKKASIAKAGFLVREGKQYYICRAELKVKKGDKWKVNPKAPCIKWYNEGADISTGYMNNKKHYYQIISPVWKDKYIIPDDILNGYRDDKNRKGLDLLNVDNYKKGTDREQFLKGAEKFDYIVPCFYVEENGIVSHFGAGPYYRIPYRESIGDHVPRALKEEQIDFADAIFGNKECWSSRIFVEDCYLDNDKSVLEKENYAKILMGPNPTSFQFYLNTDEYKNPQHWDSEVGIRGYKFYWHKKMDWQGVKNDNENMNNVIAPVKANNHFKGKIRFENLDAIELGAFMYLFGIAEEEDICYKLGMGKSIGLGSIKLTGKFYFRDDTYYKKLFATDKKGFAKCLIEVDKQMFIDEFKSYIKNKLSAKSFVLYKQKIKDLKDILSTKYMMGLNSEKWNNMTRYMELGNKEDRNLVTSRVPLPTIEEVIKGLK</sequence>
<dbReference type="Proteomes" id="UP000255234">
    <property type="component" value="Unassembled WGS sequence"/>
</dbReference>
<name>A0A378P1N4_9FIRM</name>
<evidence type="ECO:0000313" key="3">
    <source>
        <dbReference type="Proteomes" id="UP000255234"/>
    </source>
</evidence>
<evidence type="ECO:0000313" key="2">
    <source>
        <dbReference type="EMBL" id="STY72178.1"/>
    </source>
</evidence>